<feature type="transmembrane region" description="Helical" evidence="6">
    <location>
        <begin position="695"/>
        <end position="717"/>
    </location>
</feature>
<evidence type="ECO:0000256" key="4">
    <source>
        <dbReference type="ARBA" id="ARBA00022989"/>
    </source>
</evidence>
<proteinExistence type="inferred from homology"/>
<organism evidence="7 8">
    <name type="scientific">Fusibacter ferrireducens</name>
    <dbReference type="NCBI Taxonomy" id="2785058"/>
    <lineage>
        <taxon>Bacteria</taxon>
        <taxon>Bacillati</taxon>
        <taxon>Bacillota</taxon>
        <taxon>Clostridia</taxon>
        <taxon>Eubacteriales</taxon>
        <taxon>Eubacteriales Family XII. Incertae Sedis</taxon>
        <taxon>Fusibacter</taxon>
    </lineage>
</organism>
<feature type="transmembrane region" description="Helical" evidence="6">
    <location>
        <begin position="664"/>
        <end position="683"/>
    </location>
</feature>
<dbReference type="PANTHER" id="PTHR35791">
    <property type="entry name" value="UPF0754 MEMBRANE PROTEIN YHEB"/>
    <property type="match status" value="1"/>
</dbReference>
<name>A0ABR9ZWT8_9FIRM</name>
<sequence length="1407" mass="159274">MNEALNIIIQAVSGAFTGYITNTYAINMLFKEYTSLKIGGVIKKTKSEFIENVSALVERDIINHETLQSELSKDAFKDSLEKLINDFLKVSLYDQLGELTYGAFEGFEPTYNNTKRFIELQLKKNARKAIDTVCEEVSVDALLSEEQIEILLEVIIDELLVITEKNDFIADFVDDLLSEHGHLKAEDLIGKTVLDTVEANINSQLDVGIKHIKCEEYDTLEMLITSLLDTIDYQKIICDFQTSLFSKQISQIISSDNQVTLTDAFKENVIGFLKSDEGKKLFESLVSVFIKLGKNIDKTLLDLISPEFRPSVKAYLKKNLPTFIKQISGWIKEHASEIESLIQDAVNETIDSTGGPKGVVLKIIKKVFLSDIASKNEVANLIVSYLQDEIDIEELSETLTLKAMNFFEEETVRSMIISLEKSNMLSEAKIADFIIKNMITSIDYIPKESLEQFFNKKLDELVKIDLVKIFDENIKSKAVTGVVNLLISGSRIEEMASVKFKRIYSDIKKTPFDEFLKAEKMDAFASMSKEKLVQKITQEKSEIIAVLTGLIKSAIADVKINTLLPKGDIRNIENQLSTKAYDAVINQIDARKSSSLKDDLDKLNNIVHIDELATDFVIKQINRNLEVLLEGNIKRIVGENLSKLSDDEISEMVHNFMGKELQPITISGAFLGLFAGVALALFTEGKPLTKFSFNPYSIVTFAVVGLLTNVLALELIFRPYKEQKLLANIPGLNLFSQGYIVKNKEAFAKNMAGFVDEDLLDKKMINESFISHRSAIKEGVLDSISKDNYEVASFILNKHSVEISEQLTDWLVTYVKSEAEMLSNEIVKYTENIRLSEAPVREKSEAWSKWLIAHIHGLKINAINQLDNFLQSDYEILSLLDDKETASIKEMIVKEVSTVLESVIVSVCEGSYIEKAVASYGEQYKAFIAQSMQEVIDRNVINDVKGHISGRIEDLITSDDARDKLMQMINDKFNHEFSPQKRVGDLFDGKIKNYVNQNINTILGNIKDMLVDSLKENEGLIQRKVKSIVKGELGSIQKGAYLILGGDDVIDRVISKLVYQKFPSYIDKSQNQIKDIFETLMNKHIYPTKVSEIQLKISEKNVASILEGFVSNKHNLNTIAKSITQISNAMIIELTLVPMQRYLEIMNLETLDLVYQRFKQEVDEVSSVTANELRRSKVCITNDLTKVLYKFFEKYILDIEMADVFDDVDKKDIEEFVDTAFRHLTKSEAVSDALNLLINEIYQNGYQDKSLHQVIQTDTFKKDVQQTVSDLVYNERIEAVINEIIASVISKATDKKLDFVHAKTKHQIAEVLTEASLDSVKRQIADILMAVDFRNITENKINELDAKAIHTLFNSFAGKYFTKLKLYGLWGGVFGLHSLTFIFPWVYHLYVQLKNGKGNAKEQEQGS</sequence>
<evidence type="ECO:0000313" key="8">
    <source>
        <dbReference type="Proteomes" id="UP000614200"/>
    </source>
</evidence>
<dbReference type="RefSeq" id="WP_194703169.1">
    <property type="nucleotide sequence ID" value="NZ_JADKNH010000011.1"/>
</dbReference>
<protein>
    <submittedName>
        <fullName evidence="7">DUF445 family protein</fullName>
    </submittedName>
</protein>
<keyword evidence="5 6" id="KW-0472">Membrane</keyword>
<comment type="similarity">
    <text evidence="2">Belongs to the UPF0754 family.</text>
</comment>
<comment type="caution">
    <text evidence="7">The sequence shown here is derived from an EMBL/GenBank/DDBJ whole genome shotgun (WGS) entry which is preliminary data.</text>
</comment>
<keyword evidence="8" id="KW-1185">Reference proteome</keyword>
<accession>A0ABR9ZWT8</accession>
<dbReference type="Proteomes" id="UP000614200">
    <property type="component" value="Unassembled WGS sequence"/>
</dbReference>
<gene>
    <name evidence="7" type="ORF">ISU02_17680</name>
</gene>
<reference evidence="7 8" key="1">
    <citation type="submission" date="2020-11" db="EMBL/GenBank/DDBJ databases">
        <title>Fusibacter basophilias sp. nov.</title>
        <authorList>
            <person name="Qiu D."/>
        </authorList>
    </citation>
    <scope>NUCLEOTIDE SEQUENCE [LARGE SCALE GENOMIC DNA]</scope>
    <source>
        <strain evidence="7 8">Q10-2</strain>
    </source>
</reference>
<comment type="subcellular location">
    <subcellularLocation>
        <location evidence="1">Endomembrane system</location>
    </subcellularLocation>
</comment>
<dbReference type="Pfam" id="PF04286">
    <property type="entry name" value="DUF445"/>
    <property type="match status" value="3"/>
</dbReference>
<dbReference type="EMBL" id="JADKNH010000011">
    <property type="protein sequence ID" value="MBF4694933.1"/>
    <property type="molecule type" value="Genomic_DNA"/>
</dbReference>
<evidence type="ECO:0000313" key="7">
    <source>
        <dbReference type="EMBL" id="MBF4694933.1"/>
    </source>
</evidence>
<evidence type="ECO:0000256" key="1">
    <source>
        <dbReference type="ARBA" id="ARBA00004308"/>
    </source>
</evidence>
<dbReference type="InterPro" id="IPR007383">
    <property type="entry name" value="DUF445"/>
</dbReference>
<evidence type="ECO:0000256" key="3">
    <source>
        <dbReference type="ARBA" id="ARBA00022692"/>
    </source>
</evidence>
<keyword evidence="4 6" id="KW-1133">Transmembrane helix</keyword>
<feature type="transmembrane region" description="Helical" evidence="6">
    <location>
        <begin position="1366"/>
        <end position="1387"/>
    </location>
</feature>
<dbReference type="PANTHER" id="PTHR35791:SF1">
    <property type="entry name" value="UPF0754 MEMBRANE PROTEIN YHEB"/>
    <property type="match status" value="1"/>
</dbReference>
<evidence type="ECO:0000256" key="2">
    <source>
        <dbReference type="ARBA" id="ARBA00008053"/>
    </source>
</evidence>
<evidence type="ECO:0000256" key="6">
    <source>
        <dbReference type="SAM" id="Phobius"/>
    </source>
</evidence>
<evidence type="ECO:0000256" key="5">
    <source>
        <dbReference type="ARBA" id="ARBA00023136"/>
    </source>
</evidence>
<keyword evidence="3 6" id="KW-0812">Transmembrane</keyword>